<comment type="caution">
    <text evidence="7">The sequence shown here is derived from an EMBL/GenBank/DDBJ whole genome shotgun (WGS) entry which is preliminary data.</text>
</comment>
<dbReference type="EMBL" id="RYZI01000006">
    <property type="protein sequence ID" value="RWA14577.1"/>
    <property type="molecule type" value="Genomic_DNA"/>
</dbReference>
<feature type="binding site" evidence="4">
    <location>
        <position position="320"/>
    </location>
    <ligand>
        <name>Zn(2+)</name>
        <dbReference type="ChEBI" id="CHEBI:29105"/>
    </ligand>
</feature>
<dbReference type="Proteomes" id="UP000286045">
    <property type="component" value="Unassembled WGS sequence"/>
</dbReference>
<dbReference type="GO" id="GO:0070403">
    <property type="term" value="F:NAD+ binding"/>
    <property type="evidence" value="ECO:0007669"/>
    <property type="project" value="InterPro"/>
</dbReference>
<dbReference type="GO" id="GO:0046872">
    <property type="term" value="F:metal ion binding"/>
    <property type="evidence" value="ECO:0007669"/>
    <property type="project" value="UniProtKB-KW"/>
</dbReference>
<feature type="compositionally biased region" description="Basic residues" evidence="5">
    <location>
        <begin position="549"/>
        <end position="561"/>
    </location>
</feature>
<dbReference type="InterPro" id="IPR029035">
    <property type="entry name" value="DHS-like_NAD/FAD-binding_dom"/>
</dbReference>
<keyword evidence="2" id="KW-0808">Transferase</keyword>
<reference evidence="7 8" key="1">
    <citation type="submission" date="2018-12" db="EMBL/GenBank/DDBJ databases">
        <title>Draft genome sequence of Xylaria grammica IHI A82.</title>
        <authorList>
            <person name="Buettner E."/>
            <person name="Kellner H."/>
        </authorList>
    </citation>
    <scope>NUCLEOTIDE SEQUENCE [LARGE SCALE GENOMIC DNA]</scope>
    <source>
        <strain evidence="7 8">IHI A82</strain>
    </source>
</reference>
<feature type="compositionally biased region" description="Polar residues" evidence="5">
    <location>
        <begin position="61"/>
        <end position="71"/>
    </location>
</feature>
<feature type="compositionally biased region" description="Polar residues" evidence="5">
    <location>
        <begin position="635"/>
        <end position="667"/>
    </location>
</feature>
<dbReference type="InterPro" id="IPR026590">
    <property type="entry name" value="Ssirtuin_cat_dom"/>
</dbReference>
<feature type="compositionally biased region" description="Polar residues" evidence="5">
    <location>
        <begin position="572"/>
        <end position="586"/>
    </location>
</feature>
<dbReference type="AlphaFoldDB" id="A0A439DJI1"/>
<dbReference type="InterPro" id="IPR003000">
    <property type="entry name" value="Sirtuin"/>
</dbReference>
<feature type="binding site" evidence="4">
    <location>
        <position position="298"/>
    </location>
    <ligand>
        <name>Zn(2+)</name>
        <dbReference type="ChEBI" id="CHEBI:29105"/>
    </ligand>
</feature>
<keyword evidence="4" id="KW-0479">Metal-binding</keyword>
<dbReference type="PANTHER" id="PTHR47651:SF17">
    <property type="entry name" value="DEACETYLASE SIRTUIN-TYPE DOMAIN-CONTAINING PROTEIN"/>
    <property type="match status" value="1"/>
</dbReference>
<feature type="region of interest" description="Disordered" evidence="5">
    <location>
        <begin position="35"/>
        <end position="144"/>
    </location>
</feature>
<comment type="similarity">
    <text evidence="1">Belongs to the sirtuin family. Class I subfamily.</text>
</comment>
<feature type="active site" description="Proton acceptor" evidence="4">
    <location>
        <position position="287"/>
    </location>
</feature>
<keyword evidence="3" id="KW-0520">NAD</keyword>
<dbReference type="STRING" id="363999.A0A439DJI1"/>
<protein>
    <recommendedName>
        <fullName evidence="6">Deacetylase sirtuin-type domain-containing protein</fullName>
    </recommendedName>
</protein>
<feature type="compositionally biased region" description="Low complexity" evidence="5">
    <location>
        <begin position="535"/>
        <end position="548"/>
    </location>
</feature>
<feature type="domain" description="Deacetylase sirtuin-type" evidence="6">
    <location>
        <begin position="141"/>
        <end position="445"/>
    </location>
</feature>
<proteinExistence type="inferred from homology"/>
<dbReference type="PANTHER" id="PTHR47651">
    <property type="entry name" value="NAD-DEPENDENT HISTONE DEACETYLASE HST4"/>
    <property type="match status" value="1"/>
</dbReference>
<dbReference type="Gene3D" id="3.30.1600.10">
    <property type="entry name" value="SIR2/SIRT2 'Small Domain"/>
    <property type="match status" value="1"/>
</dbReference>
<evidence type="ECO:0000256" key="3">
    <source>
        <dbReference type="ARBA" id="ARBA00023027"/>
    </source>
</evidence>
<evidence type="ECO:0000256" key="2">
    <source>
        <dbReference type="ARBA" id="ARBA00022679"/>
    </source>
</evidence>
<dbReference type="Gene3D" id="3.40.50.1220">
    <property type="entry name" value="TPP-binding domain"/>
    <property type="match status" value="1"/>
</dbReference>
<dbReference type="InterPro" id="IPR026591">
    <property type="entry name" value="Sirtuin_cat_small_dom_sf"/>
</dbReference>
<evidence type="ECO:0000256" key="4">
    <source>
        <dbReference type="PROSITE-ProRule" id="PRU00236"/>
    </source>
</evidence>
<evidence type="ECO:0000256" key="5">
    <source>
        <dbReference type="SAM" id="MobiDB-lite"/>
    </source>
</evidence>
<feature type="binding site" evidence="4">
    <location>
        <position position="295"/>
    </location>
    <ligand>
        <name>Zn(2+)</name>
        <dbReference type="ChEBI" id="CHEBI:29105"/>
    </ligand>
</feature>
<accession>A0A439DJI1</accession>
<feature type="binding site" evidence="4">
    <location>
        <position position="317"/>
    </location>
    <ligand>
        <name>Zn(2+)</name>
        <dbReference type="ChEBI" id="CHEBI:29105"/>
    </ligand>
</feature>
<evidence type="ECO:0000256" key="1">
    <source>
        <dbReference type="ARBA" id="ARBA00006924"/>
    </source>
</evidence>
<gene>
    <name evidence="7" type="ORF">EKO27_g498</name>
</gene>
<evidence type="ECO:0000259" key="6">
    <source>
        <dbReference type="PROSITE" id="PS50305"/>
    </source>
</evidence>
<feature type="compositionally biased region" description="Basic and acidic residues" evidence="5">
    <location>
        <begin position="593"/>
        <end position="608"/>
    </location>
</feature>
<evidence type="ECO:0000313" key="8">
    <source>
        <dbReference type="Proteomes" id="UP000286045"/>
    </source>
</evidence>
<sequence length="679" mass="75091">MVSNFNDLKPFFPPSLRYCTNNNIILKKPSNYAMDTSSLSSAPELSDPPSTNPPSSPLSVLTRSPTISPRASMSYRSSRLPSPPPSTVYSGSASPMKSSDPAELEILVNPDGAPPPKRRRVERKPRTTEYLDLGAAASEQSEKDSELLRQLTHALRKKKEDCCHRRRWNLGIGREPVPDFRSSSGLFATLPKEHGLKGSGKHLFDASVYKHDSTTSYFHTMVRDLSQLVKNAKPTPFHHLLASLSKEGRLLRLYTQNVDGLDTSMEPLSTVVPLQPKGPWPKTVQLHGGLEKMVCSKCNEISQFDASLFEGPQAPLCKGCEETDNVRTSHAGKRSHGIGRLRPRMVLYNEYNPDEESIANVFRADLRARPDAVIVVGTSMKIPGVRNMVKDMCKVTRDRRDGVTAWINLDSEPSGIDLKNCWDLVVRGKCDDVASLVHLPHFDESIEQGVETIVDDAKYESDVRHVKLEVEIRSSLPRDPTTVKEETSNTLPIEAKPQSLERVQGIPTPSASPKLRTALPTKPVPKPNQTRLNFSSHTSKATSTPTTKTSRKTTQRKPGRARKPEPKPKPNPTINATFKATKSNVVAPTKLPAKREREIEPTPLDKARSVLLADFSLRPRGNKQHTADSCAAKKNTLSQTQQPGLTSLRPSTPEQSQRPLSRDTVSPPSKPRGFGTLID</sequence>
<name>A0A439DJI1_9PEZI</name>
<dbReference type="SUPFAM" id="SSF52467">
    <property type="entry name" value="DHS-like NAD/FAD-binding domain"/>
    <property type="match status" value="1"/>
</dbReference>
<feature type="compositionally biased region" description="Polar residues" evidence="5">
    <location>
        <begin position="87"/>
        <end position="97"/>
    </location>
</feature>
<feature type="region of interest" description="Disordered" evidence="5">
    <location>
        <begin position="478"/>
        <end position="679"/>
    </location>
</feature>
<keyword evidence="4" id="KW-0862">Zinc</keyword>
<organism evidence="7 8">
    <name type="scientific">Xylaria grammica</name>
    <dbReference type="NCBI Taxonomy" id="363999"/>
    <lineage>
        <taxon>Eukaryota</taxon>
        <taxon>Fungi</taxon>
        <taxon>Dikarya</taxon>
        <taxon>Ascomycota</taxon>
        <taxon>Pezizomycotina</taxon>
        <taxon>Sordariomycetes</taxon>
        <taxon>Xylariomycetidae</taxon>
        <taxon>Xylariales</taxon>
        <taxon>Xylariaceae</taxon>
        <taxon>Xylaria</taxon>
    </lineage>
</organism>
<dbReference type="Pfam" id="PF02146">
    <property type="entry name" value="SIR2"/>
    <property type="match status" value="1"/>
</dbReference>
<dbReference type="PROSITE" id="PS50305">
    <property type="entry name" value="SIRTUIN"/>
    <property type="match status" value="1"/>
</dbReference>
<evidence type="ECO:0000313" key="7">
    <source>
        <dbReference type="EMBL" id="RWA14577.1"/>
    </source>
</evidence>
<dbReference type="GO" id="GO:0016740">
    <property type="term" value="F:transferase activity"/>
    <property type="evidence" value="ECO:0007669"/>
    <property type="project" value="UniProtKB-KW"/>
</dbReference>
<keyword evidence="8" id="KW-1185">Reference proteome</keyword>